<evidence type="ECO:0000313" key="7">
    <source>
        <dbReference type="EMBL" id="SNR40079.1"/>
    </source>
</evidence>
<evidence type="ECO:0000259" key="6">
    <source>
        <dbReference type="Pfam" id="PF06271"/>
    </source>
</evidence>
<evidence type="ECO:0000256" key="2">
    <source>
        <dbReference type="ARBA" id="ARBA00022692"/>
    </source>
</evidence>
<evidence type="ECO:0000256" key="3">
    <source>
        <dbReference type="ARBA" id="ARBA00022989"/>
    </source>
</evidence>
<sequence>MSTIRIQTAQNVVVEYEIASVGERLVAHIIDSLVLGIYTVVCGFVVQYGLNSSTSQGILAIALIVIPALLYHPLCEIFFGGQSLGKHMRHIKVTRVDGTRPSVGDYLLRWLLALFEIQMTSGVVALLCIIITGRGQRLGDLAAGTTVVSLRPAAPDELNLGNVPPNYQVVFPQVAQLTDHDIALVRRLLAQALRRDNFVLLNEVANKVKTLTGIHTDLQDEPFLRTILRDYTALAQQEMTL</sequence>
<feature type="transmembrane region" description="Helical" evidence="5">
    <location>
        <begin position="58"/>
        <end position="79"/>
    </location>
</feature>
<dbReference type="Pfam" id="PF06271">
    <property type="entry name" value="RDD"/>
    <property type="match status" value="1"/>
</dbReference>
<reference evidence="8" key="1">
    <citation type="submission" date="2017-06" db="EMBL/GenBank/DDBJ databases">
        <authorList>
            <person name="Varghese N."/>
            <person name="Submissions S."/>
        </authorList>
    </citation>
    <scope>NUCLEOTIDE SEQUENCE [LARGE SCALE GENOMIC DNA]</scope>
    <source>
        <strain evidence="8">DSM 28041</strain>
    </source>
</reference>
<feature type="domain" description="RDD" evidence="6">
    <location>
        <begin position="19"/>
        <end position="144"/>
    </location>
</feature>
<keyword evidence="2 5" id="KW-0812">Transmembrane</keyword>
<gene>
    <name evidence="7" type="ORF">SAMN06269173_102116</name>
</gene>
<keyword evidence="3 5" id="KW-1133">Transmembrane helix</keyword>
<feature type="transmembrane region" description="Helical" evidence="5">
    <location>
        <begin position="25"/>
        <end position="46"/>
    </location>
</feature>
<evidence type="ECO:0000313" key="8">
    <source>
        <dbReference type="Proteomes" id="UP000198310"/>
    </source>
</evidence>
<proteinExistence type="predicted"/>
<dbReference type="InterPro" id="IPR010432">
    <property type="entry name" value="RDD"/>
</dbReference>
<evidence type="ECO:0000256" key="4">
    <source>
        <dbReference type="ARBA" id="ARBA00023136"/>
    </source>
</evidence>
<dbReference type="PANTHER" id="PTHR38480">
    <property type="entry name" value="SLR0254 PROTEIN"/>
    <property type="match status" value="1"/>
</dbReference>
<dbReference type="AlphaFoldDB" id="A0A238W2Z2"/>
<dbReference type="RefSeq" id="WP_045687799.1">
    <property type="nucleotide sequence ID" value="NZ_FZNS01000002.1"/>
</dbReference>
<accession>A0A238W2Z2</accession>
<evidence type="ECO:0000256" key="5">
    <source>
        <dbReference type="SAM" id="Phobius"/>
    </source>
</evidence>
<dbReference type="PANTHER" id="PTHR38480:SF1">
    <property type="entry name" value="SLR0254 PROTEIN"/>
    <property type="match status" value="1"/>
</dbReference>
<feature type="transmembrane region" description="Helical" evidence="5">
    <location>
        <begin position="110"/>
        <end position="131"/>
    </location>
</feature>
<comment type="subcellular location">
    <subcellularLocation>
        <location evidence="1">Membrane</location>
        <topology evidence="1">Multi-pass membrane protein</topology>
    </subcellularLocation>
</comment>
<keyword evidence="4 5" id="KW-0472">Membrane</keyword>
<evidence type="ECO:0000256" key="1">
    <source>
        <dbReference type="ARBA" id="ARBA00004141"/>
    </source>
</evidence>
<name>A0A238W2Z2_9BACT</name>
<dbReference type="Proteomes" id="UP000198310">
    <property type="component" value="Unassembled WGS sequence"/>
</dbReference>
<dbReference type="EMBL" id="FZNS01000002">
    <property type="protein sequence ID" value="SNR40079.1"/>
    <property type="molecule type" value="Genomic_DNA"/>
</dbReference>
<keyword evidence="8" id="KW-1185">Reference proteome</keyword>
<protein>
    <submittedName>
        <fullName evidence="7">Uncharacterized membrane protein YckC, RDD family</fullName>
    </submittedName>
</protein>
<organism evidence="7 8">
    <name type="scientific">Hymenobacter mucosus</name>
    <dbReference type="NCBI Taxonomy" id="1411120"/>
    <lineage>
        <taxon>Bacteria</taxon>
        <taxon>Pseudomonadati</taxon>
        <taxon>Bacteroidota</taxon>
        <taxon>Cytophagia</taxon>
        <taxon>Cytophagales</taxon>
        <taxon>Hymenobacteraceae</taxon>
        <taxon>Hymenobacter</taxon>
    </lineage>
</organism>
<dbReference type="GO" id="GO:0016020">
    <property type="term" value="C:membrane"/>
    <property type="evidence" value="ECO:0007669"/>
    <property type="project" value="UniProtKB-SubCell"/>
</dbReference>